<keyword evidence="7" id="KW-1185">Reference proteome</keyword>
<accession>L1Q3D7</accession>
<dbReference type="PROSITE" id="PS00170">
    <property type="entry name" value="CSA_PPIASE_1"/>
    <property type="match status" value="1"/>
</dbReference>
<dbReference type="Pfam" id="PF00160">
    <property type="entry name" value="Pro_isomerase"/>
    <property type="match status" value="1"/>
</dbReference>
<evidence type="ECO:0000256" key="1">
    <source>
        <dbReference type="ARBA" id="ARBA00002388"/>
    </source>
</evidence>
<dbReference type="PRINTS" id="PR00153">
    <property type="entry name" value="CSAPPISMRASE"/>
</dbReference>
<proteinExistence type="inferred from homology"/>
<dbReference type="Proteomes" id="UP000010420">
    <property type="component" value="Unassembled WGS sequence"/>
</dbReference>
<evidence type="ECO:0000256" key="3">
    <source>
        <dbReference type="ARBA" id="ARBA00023235"/>
    </source>
</evidence>
<dbReference type="GO" id="GO:0006457">
    <property type="term" value="P:protein folding"/>
    <property type="evidence" value="ECO:0007669"/>
    <property type="project" value="InterPro"/>
</dbReference>
<dbReference type="eggNOG" id="COG0652">
    <property type="taxonomic scope" value="Bacteria"/>
</dbReference>
<comment type="similarity">
    <text evidence="4">Belongs to the cyclophilin-type PPIase family.</text>
</comment>
<dbReference type="PROSITE" id="PS50072">
    <property type="entry name" value="CSA_PPIASE_2"/>
    <property type="match status" value="1"/>
</dbReference>
<sequence>MNKILRAGVILASLTALTIGLVGCTSKKNSDGGITSITSDVETSIEGLPVAVIKVKDYGNITLELYPEIAPNTVNNFIELANSGYYDGLIFHRVIKGFMNQGGCPNGTGTGGPGYSIEGEFSSNGYEGNDLKHTKGVISMARANDPNSAGSQFFIMADTASHLDGQYAAFGKTIDGLDIVEEINSVKTSSADKPVEDVVIEEIRVDTKGIDYPSPEKL</sequence>
<dbReference type="STRING" id="545697.HMPREF0216_03211"/>
<dbReference type="InterPro" id="IPR044666">
    <property type="entry name" value="Cyclophilin_A-like"/>
</dbReference>
<dbReference type="RefSeq" id="WP_005215914.1">
    <property type="nucleotide sequence ID" value="NZ_KB291710.1"/>
</dbReference>
<dbReference type="InterPro" id="IPR002130">
    <property type="entry name" value="Cyclophilin-type_PPIase_dom"/>
</dbReference>
<keyword evidence="2 4" id="KW-0697">Rotamase</keyword>
<comment type="catalytic activity">
    <reaction evidence="4">
        <text>[protein]-peptidylproline (omega=180) = [protein]-peptidylproline (omega=0)</text>
        <dbReference type="Rhea" id="RHEA:16237"/>
        <dbReference type="Rhea" id="RHEA-COMP:10747"/>
        <dbReference type="Rhea" id="RHEA-COMP:10748"/>
        <dbReference type="ChEBI" id="CHEBI:83833"/>
        <dbReference type="ChEBI" id="CHEBI:83834"/>
        <dbReference type="EC" id="5.2.1.8"/>
    </reaction>
</comment>
<evidence type="ECO:0000259" key="5">
    <source>
        <dbReference type="PROSITE" id="PS50072"/>
    </source>
</evidence>
<dbReference type="Gene3D" id="2.40.100.10">
    <property type="entry name" value="Cyclophilin-like"/>
    <property type="match status" value="1"/>
</dbReference>
<evidence type="ECO:0000256" key="2">
    <source>
        <dbReference type="ARBA" id="ARBA00023110"/>
    </source>
</evidence>
<evidence type="ECO:0000256" key="4">
    <source>
        <dbReference type="RuleBase" id="RU363019"/>
    </source>
</evidence>
<gene>
    <name evidence="6" type="ORF">HMPREF0216_03211</name>
</gene>
<keyword evidence="3 4" id="KW-0413">Isomerase</keyword>
<evidence type="ECO:0000313" key="7">
    <source>
        <dbReference type="Proteomes" id="UP000010420"/>
    </source>
</evidence>
<dbReference type="PANTHER" id="PTHR45625">
    <property type="entry name" value="PEPTIDYL-PROLYL CIS-TRANS ISOMERASE-RELATED"/>
    <property type="match status" value="1"/>
</dbReference>
<dbReference type="PANTHER" id="PTHR45625:SF4">
    <property type="entry name" value="PEPTIDYLPROLYL ISOMERASE DOMAIN AND WD REPEAT-CONTAINING PROTEIN 1"/>
    <property type="match status" value="1"/>
</dbReference>
<dbReference type="EMBL" id="AMEZ01000125">
    <property type="protein sequence ID" value="EKY22488.1"/>
    <property type="molecule type" value="Genomic_DNA"/>
</dbReference>
<comment type="function">
    <text evidence="1 4">PPIases accelerate the folding of proteins. It catalyzes the cis-trans isomerization of proline imidic peptide bonds in oligopeptides.</text>
</comment>
<name>L1Q3D7_9CLOT</name>
<comment type="caution">
    <text evidence="6">The sequence shown here is derived from an EMBL/GenBank/DDBJ whole genome shotgun (WGS) entry which is preliminary data.</text>
</comment>
<dbReference type="SUPFAM" id="SSF50891">
    <property type="entry name" value="Cyclophilin-like"/>
    <property type="match status" value="1"/>
</dbReference>
<dbReference type="InterPro" id="IPR020892">
    <property type="entry name" value="Cyclophilin-type_PPIase_CS"/>
</dbReference>
<dbReference type="PROSITE" id="PS51257">
    <property type="entry name" value="PROKAR_LIPOPROTEIN"/>
    <property type="match status" value="1"/>
</dbReference>
<feature type="domain" description="PPIase cyclophilin-type" evidence="5">
    <location>
        <begin position="56"/>
        <end position="205"/>
    </location>
</feature>
<dbReference type="OrthoDB" id="9807797at2"/>
<dbReference type="PATRIC" id="fig|545697.3.peg.3141"/>
<reference evidence="6 7" key="1">
    <citation type="submission" date="2012-05" db="EMBL/GenBank/DDBJ databases">
        <authorList>
            <person name="Weinstock G."/>
            <person name="Sodergren E."/>
            <person name="Lobos E.A."/>
            <person name="Fulton L."/>
            <person name="Fulton R."/>
            <person name="Courtney L."/>
            <person name="Fronick C."/>
            <person name="O'Laughlin M."/>
            <person name="Godfrey J."/>
            <person name="Wilson R.M."/>
            <person name="Miner T."/>
            <person name="Farmer C."/>
            <person name="Delehaunty K."/>
            <person name="Cordes M."/>
            <person name="Minx P."/>
            <person name="Tomlinson C."/>
            <person name="Chen J."/>
            <person name="Wollam A."/>
            <person name="Pepin K.H."/>
            <person name="Bhonagiri V."/>
            <person name="Zhang X."/>
            <person name="Suruliraj S."/>
            <person name="Warren W."/>
            <person name="Mitreva M."/>
            <person name="Mardis E.R."/>
            <person name="Wilson R.K."/>
        </authorList>
    </citation>
    <scope>NUCLEOTIDE SEQUENCE [LARGE SCALE GENOMIC DNA]</scope>
    <source>
        <strain evidence="6 7">DSM 1785</strain>
    </source>
</reference>
<organism evidence="6 7">
    <name type="scientific">Clostridium celatum DSM 1785</name>
    <dbReference type="NCBI Taxonomy" id="545697"/>
    <lineage>
        <taxon>Bacteria</taxon>
        <taxon>Bacillati</taxon>
        <taxon>Bacillota</taxon>
        <taxon>Clostridia</taxon>
        <taxon>Eubacteriales</taxon>
        <taxon>Clostridiaceae</taxon>
        <taxon>Clostridium</taxon>
    </lineage>
</organism>
<protein>
    <recommendedName>
        <fullName evidence="4">Peptidyl-prolyl cis-trans isomerase</fullName>
        <shortName evidence="4">PPIase</shortName>
        <ecNumber evidence="4">5.2.1.8</ecNumber>
    </recommendedName>
</protein>
<dbReference type="AlphaFoldDB" id="L1Q3D7"/>
<dbReference type="HOGENOM" id="CLU_012062_16_0_9"/>
<evidence type="ECO:0000313" key="6">
    <source>
        <dbReference type="EMBL" id="EKY22488.1"/>
    </source>
</evidence>
<dbReference type="CDD" id="cd00317">
    <property type="entry name" value="cyclophilin"/>
    <property type="match status" value="1"/>
</dbReference>
<dbReference type="GO" id="GO:0003755">
    <property type="term" value="F:peptidyl-prolyl cis-trans isomerase activity"/>
    <property type="evidence" value="ECO:0007669"/>
    <property type="project" value="UniProtKB-UniRule"/>
</dbReference>
<dbReference type="EC" id="5.2.1.8" evidence="4"/>
<dbReference type="InterPro" id="IPR029000">
    <property type="entry name" value="Cyclophilin-like_dom_sf"/>
</dbReference>